<evidence type="ECO:0000313" key="2">
    <source>
        <dbReference type="Proteomes" id="UP001314166"/>
    </source>
</evidence>
<sequence>MEKIYELKEKVDTDLKNNLIPELKDGIKFGQSFIKQLQPENGKSVTELKKNSTMFNDLTTFNKEELLNHFGNLLSNNNKYNYVWIGIHSTNIDPIITVIGRTSFAENATIQGDLFKEYRLTGTMKMIVNQVVQELLDKYQAEKLDSEYIYHELNKYTTEAIIFPFAIIDDKNNSVVYKNKVEQFIKDIVSDFNIKILNKK</sequence>
<reference evidence="1 2" key="1">
    <citation type="submission" date="2023-10" db="EMBL/GenBank/DDBJ databases">
        <authorList>
            <person name="Botero Cardona J."/>
        </authorList>
    </citation>
    <scope>NUCLEOTIDE SEQUENCE [LARGE SCALE GENOMIC DNA]</scope>
    <source>
        <strain evidence="1 2">R-55214</strain>
    </source>
</reference>
<dbReference type="RefSeq" id="WP_338343792.1">
    <property type="nucleotide sequence ID" value="NZ_CAUZLH010000003.1"/>
</dbReference>
<gene>
    <name evidence="1" type="ORF">R55214_HHFBAMCI_01025</name>
</gene>
<protein>
    <submittedName>
        <fullName evidence="1">Uncharacterized protein</fullName>
    </submittedName>
</protein>
<comment type="caution">
    <text evidence="1">The sequence shown here is derived from an EMBL/GenBank/DDBJ whole genome shotgun (WGS) entry which is preliminary data.</text>
</comment>
<dbReference type="Proteomes" id="UP001314166">
    <property type="component" value="Unassembled WGS sequence"/>
</dbReference>
<keyword evidence="2" id="KW-1185">Reference proteome</keyword>
<evidence type="ECO:0000313" key="1">
    <source>
        <dbReference type="EMBL" id="CAK1245412.1"/>
    </source>
</evidence>
<proteinExistence type="predicted"/>
<organism evidence="1 2">
    <name type="scientific">Fructobacillus evanidus</name>
    <dbReference type="NCBI Taxonomy" id="3064281"/>
    <lineage>
        <taxon>Bacteria</taxon>
        <taxon>Bacillati</taxon>
        <taxon>Bacillota</taxon>
        <taxon>Bacilli</taxon>
        <taxon>Lactobacillales</taxon>
        <taxon>Lactobacillaceae</taxon>
        <taxon>Fructobacillus</taxon>
    </lineage>
</organism>
<name>A0ABM9MWP6_9LACO</name>
<accession>A0ABM9MWP6</accession>
<dbReference type="EMBL" id="CAUZMB010000005">
    <property type="protein sequence ID" value="CAK1245412.1"/>
    <property type="molecule type" value="Genomic_DNA"/>
</dbReference>